<evidence type="ECO:0000313" key="3">
    <source>
        <dbReference type="EMBL" id="RLM62157.1"/>
    </source>
</evidence>
<dbReference type="OrthoDB" id="682676at2759"/>
<feature type="compositionally biased region" description="Polar residues" evidence="1">
    <location>
        <begin position="1"/>
        <end position="19"/>
    </location>
</feature>
<accession>A0A3L6PTJ2</accession>
<gene>
    <name evidence="3" type="ORF">C2845_PM14G21380</name>
</gene>
<dbReference type="InterPro" id="IPR027417">
    <property type="entry name" value="P-loop_NTPase"/>
</dbReference>
<evidence type="ECO:0000256" key="1">
    <source>
        <dbReference type="SAM" id="MobiDB-lite"/>
    </source>
</evidence>
<dbReference type="STRING" id="4540.A0A3L6PTJ2"/>
<name>A0A3L6PTJ2_PANMI</name>
<dbReference type="Gene3D" id="3.40.50.300">
    <property type="entry name" value="P-loop containing nucleotide triphosphate hydrolases"/>
    <property type="match status" value="1"/>
</dbReference>
<dbReference type="GO" id="GO:0043531">
    <property type="term" value="F:ADP binding"/>
    <property type="evidence" value="ECO:0007669"/>
    <property type="project" value="InterPro"/>
</dbReference>
<dbReference type="PANTHER" id="PTHR36766:SF53">
    <property type="entry name" value="DISEASE RESISTANCE PROTEIN RPP13-LIKE"/>
    <property type="match status" value="1"/>
</dbReference>
<comment type="caution">
    <text evidence="3">The sequence shown here is derived from an EMBL/GenBank/DDBJ whole genome shotgun (WGS) entry which is preliminary data.</text>
</comment>
<dbReference type="EMBL" id="PQIB02000016">
    <property type="protein sequence ID" value="RLM62157.1"/>
    <property type="molecule type" value="Genomic_DNA"/>
</dbReference>
<feature type="domain" description="NB-ARC" evidence="2">
    <location>
        <begin position="78"/>
        <end position="164"/>
    </location>
</feature>
<proteinExistence type="predicted"/>
<keyword evidence="4" id="KW-1185">Reference proteome</keyword>
<dbReference type="Proteomes" id="UP000275267">
    <property type="component" value="Unassembled WGS sequence"/>
</dbReference>
<dbReference type="Pfam" id="PF00931">
    <property type="entry name" value="NB-ARC"/>
    <property type="match status" value="1"/>
</dbReference>
<protein>
    <recommendedName>
        <fullName evidence="2">NB-ARC domain-containing protein</fullName>
    </recommendedName>
</protein>
<dbReference type="InterPro" id="IPR002182">
    <property type="entry name" value="NB-ARC"/>
</dbReference>
<evidence type="ECO:0000259" key="2">
    <source>
        <dbReference type="Pfam" id="PF00931"/>
    </source>
</evidence>
<dbReference type="PANTHER" id="PTHR36766">
    <property type="entry name" value="PLANT BROAD-SPECTRUM MILDEW RESISTANCE PROTEIN RPW8"/>
    <property type="match status" value="1"/>
</dbReference>
<feature type="region of interest" description="Disordered" evidence="1">
    <location>
        <begin position="1"/>
        <end position="30"/>
    </location>
</feature>
<reference evidence="4" key="1">
    <citation type="journal article" date="2019" name="Nat. Commun.">
        <title>The genome of broomcorn millet.</title>
        <authorList>
            <person name="Zou C."/>
            <person name="Miki D."/>
            <person name="Li D."/>
            <person name="Tang Q."/>
            <person name="Xiao L."/>
            <person name="Rajput S."/>
            <person name="Deng P."/>
            <person name="Jia W."/>
            <person name="Huang R."/>
            <person name="Zhang M."/>
            <person name="Sun Y."/>
            <person name="Hu J."/>
            <person name="Fu X."/>
            <person name="Schnable P.S."/>
            <person name="Li F."/>
            <person name="Zhang H."/>
            <person name="Feng B."/>
            <person name="Zhu X."/>
            <person name="Liu R."/>
            <person name="Schnable J.C."/>
            <person name="Zhu J.-K."/>
            <person name="Zhang H."/>
        </authorList>
    </citation>
    <scope>NUCLEOTIDE SEQUENCE [LARGE SCALE GENOMIC DNA]</scope>
</reference>
<dbReference type="SUPFAM" id="SSF52540">
    <property type="entry name" value="P-loop containing nucleoside triphosphate hydrolases"/>
    <property type="match status" value="1"/>
</dbReference>
<sequence length="242" mass="26987">MDSQDGTDSVGLESSLNKATTDRIHSTGGKKLAPVETAEVAYREYQLIGREKERSEIIKLISGKSSQQREVISKRGGDRTKLGIKPSLAGPLEGKTYLIVLDDLSSTTEWDAIIEHFPTTETASRIIITTRVESIAKHCSKKDENIYMLKGLGDKDACDLLTEKKSFQVEELCLNFQQVIFPSLKALELAFLDNLKSVEFGAGAMPKLEQLFFCWLAGQNRHCVVSWARTSSKLQGIFLVQW</sequence>
<evidence type="ECO:0000313" key="4">
    <source>
        <dbReference type="Proteomes" id="UP000275267"/>
    </source>
</evidence>
<dbReference type="AlphaFoldDB" id="A0A3L6PTJ2"/>
<organism evidence="3 4">
    <name type="scientific">Panicum miliaceum</name>
    <name type="common">Proso millet</name>
    <name type="synonym">Broomcorn millet</name>
    <dbReference type="NCBI Taxonomy" id="4540"/>
    <lineage>
        <taxon>Eukaryota</taxon>
        <taxon>Viridiplantae</taxon>
        <taxon>Streptophyta</taxon>
        <taxon>Embryophyta</taxon>
        <taxon>Tracheophyta</taxon>
        <taxon>Spermatophyta</taxon>
        <taxon>Magnoliopsida</taxon>
        <taxon>Liliopsida</taxon>
        <taxon>Poales</taxon>
        <taxon>Poaceae</taxon>
        <taxon>PACMAD clade</taxon>
        <taxon>Panicoideae</taxon>
        <taxon>Panicodae</taxon>
        <taxon>Paniceae</taxon>
        <taxon>Panicinae</taxon>
        <taxon>Panicum</taxon>
        <taxon>Panicum sect. Panicum</taxon>
    </lineage>
</organism>